<dbReference type="EMBL" id="UZAI01019958">
    <property type="protein sequence ID" value="VDP48828.1"/>
    <property type="molecule type" value="Genomic_DNA"/>
</dbReference>
<evidence type="ECO:0000313" key="2">
    <source>
        <dbReference type="Proteomes" id="UP000277204"/>
    </source>
</evidence>
<dbReference type="AlphaFoldDB" id="A0A183N693"/>
<protein>
    <submittedName>
        <fullName evidence="1">Uncharacterized protein</fullName>
    </submittedName>
</protein>
<organism evidence="1 2">
    <name type="scientific">Schistosoma margrebowiei</name>
    <dbReference type="NCBI Taxonomy" id="48269"/>
    <lineage>
        <taxon>Eukaryota</taxon>
        <taxon>Metazoa</taxon>
        <taxon>Spiralia</taxon>
        <taxon>Lophotrochozoa</taxon>
        <taxon>Platyhelminthes</taxon>
        <taxon>Trematoda</taxon>
        <taxon>Digenea</taxon>
        <taxon>Strigeidida</taxon>
        <taxon>Schistosomatoidea</taxon>
        <taxon>Schistosomatidae</taxon>
        <taxon>Schistosoma</taxon>
    </lineage>
</organism>
<keyword evidence="2" id="KW-1185">Reference proteome</keyword>
<proteinExistence type="predicted"/>
<sequence>MNRHKELYAKQFQHKENKWKDLLHKVSYVLYNKIFMLISWQCLNMLSVYMATSVVICVIITIISYG</sequence>
<reference evidence="1 2" key="1">
    <citation type="submission" date="2018-11" db="EMBL/GenBank/DDBJ databases">
        <authorList>
            <consortium name="Pathogen Informatics"/>
        </authorList>
    </citation>
    <scope>NUCLEOTIDE SEQUENCE [LARGE SCALE GENOMIC DNA]</scope>
    <source>
        <strain evidence="1 2">Zambia</strain>
    </source>
</reference>
<accession>A0A183N693</accession>
<gene>
    <name evidence="1" type="ORF">SMRZ_LOCUS23818</name>
</gene>
<evidence type="ECO:0000313" key="1">
    <source>
        <dbReference type="EMBL" id="VDP48828.1"/>
    </source>
</evidence>
<name>A0A183N693_9TREM</name>
<dbReference type="Proteomes" id="UP000277204">
    <property type="component" value="Unassembled WGS sequence"/>
</dbReference>